<dbReference type="GO" id="GO:0008168">
    <property type="term" value="F:methyltransferase activity"/>
    <property type="evidence" value="ECO:0007669"/>
    <property type="project" value="UniProtKB-KW"/>
</dbReference>
<name>A0A2J8PTL8_PANTR</name>
<protein>
    <submittedName>
        <fullName evidence="4">TRMT11 isoform 9</fullName>
    </submittedName>
</protein>
<reference evidence="4 5" key="1">
    <citation type="submission" date="2017-12" db="EMBL/GenBank/DDBJ databases">
        <title>High-resolution comparative analysis of great ape genomes.</title>
        <authorList>
            <person name="Pollen A."/>
            <person name="Hastie A."/>
            <person name="Hormozdiari F."/>
            <person name="Dougherty M."/>
            <person name="Liu R."/>
            <person name="Chaisson M."/>
            <person name="Hoppe E."/>
            <person name="Hill C."/>
            <person name="Pang A."/>
            <person name="Hillier L."/>
            <person name="Baker C."/>
            <person name="Armstrong J."/>
            <person name="Shendure J."/>
            <person name="Paten B."/>
            <person name="Wilson R."/>
            <person name="Chao H."/>
            <person name="Schneider V."/>
            <person name="Ventura M."/>
            <person name="Kronenberg Z."/>
            <person name="Murali S."/>
            <person name="Gordon D."/>
            <person name="Cantsilieris S."/>
            <person name="Munson K."/>
            <person name="Nelson B."/>
            <person name="Raja A."/>
            <person name="Underwood J."/>
            <person name="Diekhans M."/>
            <person name="Fiddes I."/>
            <person name="Haussler D."/>
            <person name="Eichler E."/>
        </authorList>
    </citation>
    <scope>NUCLEOTIDE SEQUENCE [LARGE SCALE GENOMIC DNA]</scope>
    <source>
        <strain evidence="4">Yerkes chimp pedigree #C0471</strain>
    </source>
</reference>
<comment type="caution">
    <text evidence="4">The sequence shown here is derived from an EMBL/GenBank/DDBJ whole genome shotgun (WGS) entry which is preliminary data.</text>
</comment>
<evidence type="ECO:0000259" key="3">
    <source>
        <dbReference type="Pfam" id="PF25904"/>
    </source>
</evidence>
<dbReference type="Pfam" id="PF25904">
    <property type="entry name" value="Tmrp11_N"/>
    <property type="match status" value="1"/>
</dbReference>
<sequence length="86" mass="9973">MALSCTLNRYLLLMAQEHLEFRLPFASSQETYGKSPFWILSIPSEDIARNLMKRTVCAKSIFELWGHGQSPEELYSSLKNYPVEKM</sequence>
<feature type="non-terminal residue" evidence="4">
    <location>
        <position position="86"/>
    </location>
</feature>
<feature type="domain" description="tRNA (guanine(10)-N(2))-methyltransferase TRMT11 N-terminal" evidence="3">
    <location>
        <begin position="33"/>
        <end position="80"/>
    </location>
</feature>
<evidence type="ECO:0000313" key="4">
    <source>
        <dbReference type="EMBL" id="PNI87360.1"/>
    </source>
</evidence>
<dbReference type="GO" id="GO:0032259">
    <property type="term" value="P:methylation"/>
    <property type="evidence" value="ECO:0007669"/>
    <property type="project" value="UniProtKB-KW"/>
</dbReference>
<evidence type="ECO:0000313" key="5">
    <source>
        <dbReference type="Proteomes" id="UP000236370"/>
    </source>
</evidence>
<dbReference type="EMBL" id="NBAG03000210">
    <property type="protein sequence ID" value="PNI87360.1"/>
    <property type="molecule type" value="Genomic_DNA"/>
</dbReference>
<organism evidence="4 5">
    <name type="scientific">Pan troglodytes</name>
    <name type="common">Chimpanzee</name>
    <dbReference type="NCBI Taxonomy" id="9598"/>
    <lineage>
        <taxon>Eukaryota</taxon>
        <taxon>Metazoa</taxon>
        <taxon>Chordata</taxon>
        <taxon>Craniata</taxon>
        <taxon>Vertebrata</taxon>
        <taxon>Euteleostomi</taxon>
        <taxon>Mammalia</taxon>
        <taxon>Eutheria</taxon>
        <taxon>Euarchontoglires</taxon>
        <taxon>Primates</taxon>
        <taxon>Haplorrhini</taxon>
        <taxon>Catarrhini</taxon>
        <taxon>Hominidae</taxon>
        <taxon>Pan</taxon>
    </lineage>
</organism>
<evidence type="ECO:0000256" key="2">
    <source>
        <dbReference type="ARBA" id="ARBA00022679"/>
    </source>
</evidence>
<accession>A0A2J8PTL8</accession>
<evidence type="ECO:0000256" key="1">
    <source>
        <dbReference type="ARBA" id="ARBA00022603"/>
    </source>
</evidence>
<keyword evidence="2" id="KW-0808">Transferase</keyword>
<dbReference type="PANTHER" id="PTHR13370">
    <property type="entry name" value="RNA METHYLASE-RELATED"/>
    <property type="match status" value="1"/>
</dbReference>
<dbReference type="InterPro" id="IPR059073">
    <property type="entry name" value="TRMT11_N"/>
</dbReference>
<dbReference type="Proteomes" id="UP000236370">
    <property type="component" value="Unassembled WGS sequence"/>
</dbReference>
<proteinExistence type="predicted"/>
<keyword evidence="1" id="KW-0489">Methyltransferase</keyword>
<dbReference type="AlphaFoldDB" id="A0A2J8PTL8"/>
<gene>
    <name evidence="4" type="ORF">CK820_G0000357</name>
</gene>
<dbReference type="PANTHER" id="PTHR13370:SF3">
    <property type="entry name" value="TRNA (GUANINE(10)-N2)-METHYLTRANSFERASE HOMOLOG"/>
    <property type="match status" value="1"/>
</dbReference>